<keyword evidence="13" id="KW-1185">Reference proteome</keyword>
<evidence type="ECO:0000313" key="13">
    <source>
        <dbReference type="Proteomes" id="UP000183760"/>
    </source>
</evidence>
<feature type="active site" description="Proton acceptor" evidence="7 8">
    <location>
        <position position="184"/>
    </location>
</feature>
<feature type="binding site" evidence="7 10">
    <location>
        <position position="85"/>
    </location>
    <ligand>
        <name>Mg(2+)</name>
        <dbReference type="ChEBI" id="CHEBI:18420"/>
    </ligand>
</feature>
<comment type="function">
    <text evidence="6 7">Catalyzes the reversible reaction in which hydroxymethyl group from 5,10-methylenetetrahydrofolate is transferred onto alpha-ketoisovalerate to form ketopantoate.</text>
</comment>
<name>A0A511TDB5_MYXFU</name>
<dbReference type="InterPro" id="IPR003700">
    <property type="entry name" value="Pantoate_hydroxy_MeTrfase"/>
</dbReference>
<organism evidence="11 14">
    <name type="scientific">Myxococcus fulvus</name>
    <dbReference type="NCBI Taxonomy" id="33"/>
    <lineage>
        <taxon>Bacteria</taxon>
        <taxon>Pseudomonadati</taxon>
        <taxon>Myxococcota</taxon>
        <taxon>Myxococcia</taxon>
        <taxon>Myxococcales</taxon>
        <taxon>Cystobacterineae</taxon>
        <taxon>Myxococcaceae</taxon>
        <taxon>Myxococcus</taxon>
    </lineage>
</organism>
<reference evidence="11 14" key="2">
    <citation type="submission" date="2019-07" db="EMBL/GenBank/DDBJ databases">
        <title>Whole genome shotgun sequence of Myxococcus fulvus NBRC 100333.</title>
        <authorList>
            <person name="Hosoyama A."/>
            <person name="Uohara A."/>
            <person name="Ohji S."/>
            <person name="Ichikawa N."/>
        </authorList>
    </citation>
    <scope>NUCLEOTIDE SEQUENCE [LARGE SCALE GENOMIC DNA]</scope>
    <source>
        <strain evidence="11 14">NBRC 100333</strain>
    </source>
</reference>
<evidence type="ECO:0000256" key="10">
    <source>
        <dbReference type="PIRSR" id="PIRSR000388-3"/>
    </source>
</evidence>
<evidence type="ECO:0000256" key="2">
    <source>
        <dbReference type="ARBA" id="ARBA00008676"/>
    </source>
</evidence>
<dbReference type="UniPathway" id="UPA00028">
    <property type="reaction ID" value="UER00003"/>
</dbReference>
<keyword evidence="7" id="KW-0963">Cytoplasm</keyword>
<feature type="binding site" evidence="7 10">
    <location>
        <position position="117"/>
    </location>
    <ligand>
        <name>Mg(2+)</name>
        <dbReference type="ChEBI" id="CHEBI:18420"/>
    </ligand>
</feature>
<reference evidence="12 13" key="1">
    <citation type="submission" date="2016-10" db="EMBL/GenBank/DDBJ databases">
        <authorList>
            <person name="Varghese N."/>
            <person name="Submissions S."/>
        </authorList>
    </citation>
    <scope>NUCLEOTIDE SEQUENCE [LARGE SCALE GENOMIC DNA]</scope>
    <source>
        <strain evidence="12 13">DSM 16525</strain>
    </source>
</reference>
<dbReference type="PIRSF" id="PIRSF000388">
    <property type="entry name" value="Pantoate_hydroxy_MeTrfase"/>
    <property type="match status" value="1"/>
</dbReference>
<dbReference type="Proteomes" id="UP000321514">
    <property type="component" value="Unassembled WGS sequence"/>
</dbReference>
<evidence type="ECO:0000256" key="9">
    <source>
        <dbReference type="PIRSR" id="PIRSR000388-2"/>
    </source>
</evidence>
<comment type="similarity">
    <text evidence="2 7">Belongs to the PanB family.</text>
</comment>
<dbReference type="SUPFAM" id="SSF51621">
    <property type="entry name" value="Phosphoenolpyruvate/pyruvate domain"/>
    <property type="match status" value="1"/>
</dbReference>
<evidence type="ECO:0000256" key="6">
    <source>
        <dbReference type="ARBA" id="ARBA00056497"/>
    </source>
</evidence>
<evidence type="ECO:0000256" key="3">
    <source>
        <dbReference type="ARBA" id="ARBA00011424"/>
    </source>
</evidence>
<evidence type="ECO:0000256" key="4">
    <source>
        <dbReference type="ARBA" id="ARBA00022655"/>
    </source>
</evidence>
<comment type="subunit">
    <text evidence="3 7">Homodecamer; pentamer of dimers.</text>
</comment>
<dbReference type="GO" id="GO:0003864">
    <property type="term" value="F:3-methyl-2-oxobutanoate hydroxymethyltransferase activity"/>
    <property type="evidence" value="ECO:0007669"/>
    <property type="project" value="UniProtKB-UniRule"/>
</dbReference>
<feature type="binding site" evidence="7 9">
    <location>
        <begin position="46"/>
        <end position="47"/>
    </location>
    <ligand>
        <name>3-methyl-2-oxobutanoate</name>
        <dbReference type="ChEBI" id="CHEBI:11851"/>
    </ligand>
</feature>
<dbReference type="AlphaFoldDB" id="A0A511TDB5"/>
<keyword evidence="7 10" id="KW-0479">Metal-binding</keyword>
<dbReference type="GO" id="GO:0000287">
    <property type="term" value="F:magnesium ion binding"/>
    <property type="evidence" value="ECO:0007669"/>
    <property type="project" value="TreeGrafter"/>
</dbReference>
<accession>A0A511TDB5</accession>
<keyword evidence="4 7" id="KW-0566">Pantothenate biosynthesis</keyword>
<evidence type="ECO:0000256" key="7">
    <source>
        <dbReference type="HAMAP-Rule" id="MF_00156"/>
    </source>
</evidence>
<keyword evidence="11" id="KW-0489">Methyltransferase</keyword>
<dbReference type="InterPro" id="IPR040442">
    <property type="entry name" value="Pyrv_kinase-like_dom_sf"/>
</dbReference>
<dbReference type="Pfam" id="PF02548">
    <property type="entry name" value="Pantoate_transf"/>
    <property type="match status" value="1"/>
</dbReference>
<proteinExistence type="inferred from homology"/>
<dbReference type="PANTHER" id="PTHR20881:SF0">
    <property type="entry name" value="3-METHYL-2-OXOBUTANOATE HYDROXYMETHYLTRANSFERASE"/>
    <property type="match status" value="1"/>
</dbReference>
<dbReference type="Proteomes" id="UP000183760">
    <property type="component" value="Unassembled WGS sequence"/>
</dbReference>
<comment type="catalytic activity">
    <reaction evidence="7">
        <text>(6R)-5,10-methylene-5,6,7,8-tetrahydrofolate + 3-methyl-2-oxobutanoate + H2O = 2-dehydropantoate + (6S)-5,6,7,8-tetrahydrofolate</text>
        <dbReference type="Rhea" id="RHEA:11824"/>
        <dbReference type="ChEBI" id="CHEBI:11561"/>
        <dbReference type="ChEBI" id="CHEBI:11851"/>
        <dbReference type="ChEBI" id="CHEBI:15377"/>
        <dbReference type="ChEBI" id="CHEBI:15636"/>
        <dbReference type="ChEBI" id="CHEBI:57453"/>
        <dbReference type="EC" id="2.1.2.11"/>
    </reaction>
</comment>
<dbReference type="GO" id="GO:0015940">
    <property type="term" value="P:pantothenate biosynthetic process"/>
    <property type="evidence" value="ECO:0007669"/>
    <property type="project" value="UniProtKB-UniRule"/>
</dbReference>
<keyword evidence="5 7" id="KW-0808">Transferase</keyword>
<dbReference type="HAMAP" id="MF_00156">
    <property type="entry name" value="PanB"/>
    <property type="match status" value="1"/>
</dbReference>
<dbReference type="CDD" id="cd06557">
    <property type="entry name" value="KPHMT-like"/>
    <property type="match status" value="1"/>
</dbReference>
<evidence type="ECO:0000313" key="11">
    <source>
        <dbReference type="EMBL" id="GEN12159.1"/>
    </source>
</evidence>
<dbReference type="PANTHER" id="PTHR20881">
    <property type="entry name" value="3-METHYL-2-OXOBUTANOATE HYDROXYMETHYLTRANSFERASE"/>
    <property type="match status" value="1"/>
</dbReference>
<evidence type="ECO:0000256" key="1">
    <source>
        <dbReference type="ARBA" id="ARBA00005033"/>
    </source>
</evidence>
<feature type="binding site" evidence="7 10">
    <location>
        <position position="46"/>
    </location>
    <ligand>
        <name>Mg(2+)</name>
        <dbReference type="ChEBI" id="CHEBI:18420"/>
    </ligand>
</feature>
<comment type="pathway">
    <text evidence="1 7">Cofactor biosynthesis; (R)-pantothenate biosynthesis; (R)-pantoate from 3-methyl-2-oxobutanoate: step 1/2.</text>
</comment>
<dbReference type="GO" id="GO:0032259">
    <property type="term" value="P:methylation"/>
    <property type="evidence" value="ECO:0007669"/>
    <property type="project" value="UniProtKB-KW"/>
</dbReference>
<dbReference type="InterPro" id="IPR015813">
    <property type="entry name" value="Pyrv/PenolPyrv_kinase-like_dom"/>
</dbReference>
<protein>
    <recommendedName>
        <fullName evidence="7">3-methyl-2-oxobutanoate hydroxymethyltransferase</fullName>
        <ecNumber evidence="7">2.1.2.11</ecNumber>
    </recommendedName>
    <alternativeName>
        <fullName evidence="7">Ketopantoate hydroxymethyltransferase</fullName>
        <shortName evidence="7">KPHMT</shortName>
    </alternativeName>
</protein>
<keyword evidence="7 10" id="KW-0460">Magnesium</keyword>
<comment type="caution">
    <text evidence="11">The sequence shown here is derived from an EMBL/GenBank/DDBJ whole genome shotgun (WGS) entry which is preliminary data.</text>
</comment>
<evidence type="ECO:0000313" key="14">
    <source>
        <dbReference type="Proteomes" id="UP000321514"/>
    </source>
</evidence>
<dbReference type="NCBIfam" id="NF001452">
    <property type="entry name" value="PRK00311.1"/>
    <property type="match status" value="1"/>
</dbReference>
<dbReference type="EMBL" id="FOIB01000011">
    <property type="protein sequence ID" value="SEU36374.1"/>
    <property type="molecule type" value="Genomic_DNA"/>
</dbReference>
<dbReference type="STRING" id="1334629.MFUL124B02_12640"/>
<gene>
    <name evidence="7 11" type="primary">panB</name>
    <name evidence="11" type="ORF">MFU01_71960</name>
    <name evidence="12" type="ORF">SAMN05443572_111175</name>
</gene>
<dbReference type="GO" id="GO:0008168">
    <property type="term" value="F:methyltransferase activity"/>
    <property type="evidence" value="ECO:0007669"/>
    <property type="project" value="UniProtKB-KW"/>
</dbReference>
<dbReference type="RefSeq" id="WP_046712231.1">
    <property type="nucleotide sequence ID" value="NZ_BJXR01000058.1"/>
</dbReference>
<dbReference type="EC" id="2.1.2.11" evidence="7"/>
<dbReference type="Gene3D" id="3.20.20.60">
    <property type="entry name" value="Phosphoenolpyruvate-binding domains"/>
    <property type="match status" value="1"/>
</dbReference>
<dbReference type="OrthoDB" id="9781789at2"/>
<evidence type="ECO:0000313" key="12">
    <source>
        <dbReference type="EMBL" id="SEU36374.1"/>
    </source>
</evidence>
<comment type="subcellular location">
    <subcellularLocation>
        <location evidence="7">Cytoplasm</location>
    </subcellularLocation>
</comment>
<comment type="cofactor">
    <cofactor evidence="7 10">
        <name>Mg(2+)</name>
        <dbReference type="ChEBI" id="CHEBI:18420"/>
    </cofactor>
    <text evidence="7 10">Binds 1 Mg(2+) ion per subunit.</text>
</comment>
<dbReference type="GO" id="GO:0005737">
    <property type="term" value="C:cytoplasm"/>
    <property type="evidence" value="ECO:0007669"/>
    <property type="project" value="UniProtKB-SubCell"/>
</dbReference>
<feature type="binding site" evidence="7 9">
    <location>
        <position position="85"/>
    </location>
    <ligand>
        <name>3-methyl-2-oxobutanoate</name>
        <dbReference type="ChEBI" id="CHEBI:11851"/>
    </ligand>
</feature>
<feature type="binding site" evidence="7 9">
    <location>
        <position position="115"/>
    </location>
    <ligand>
        <name>3-methyl-2-oxobutanoate</name>
        <dbReference type="ChEBI" id="CHEBI:11851"/>
    </ligand>
</feature>
<dbReference type="NCBIfam" id="TIGR00222">
    <property type="entry name" value="panB"/>
    <property type="match status" value="1"/>
</dbReference>
<evidence type="ECO:0000256" key="5">
    <source>
        <dbReference type="ARBA" id="ARBA00022679"/>
    </source>
</evidence>
<dbReference type="FunFam" id="3.20.20.60:FF:000003">
    <property type="entry name" value="3-methyl-2-oxobutanoate hydroxymethyltransferase"/>
    <property type="match status" value="1"/>
</dbReference>
<sequence length="306" mass="32559">MKDKVTIHSLKRLKQIGQKICMVTAYDATFAHILDQSGADVLLIGDSLGMVIQGHDSTLPVTMDQMVYHSAAVARGTKRAHVVADLPFMSYQVSIQEAVRNAGRLISEGGAGSVKLEGGAEFADTVRAIVRASIPVMGHLGLTPQSVHKMGGYVVQGRDEDQARQLVEDALALEAAGAYALVLEGVPLELARTITQKLSIPVIGIGAGRHCDGQVLVCYDLLGMNPDFKPKFVKRYADLHGSITGAAKVYFDEVRQGAFPDDDHSFKAAKTLRAVAPAVPVPGPRAEVPVAAEGEEKIGPVYGIPV</sequence>
<evidence type="ECO:0000256" key="8">
    <source>
        <dbReference type="PIRSR" id="PIRSR000388-1"/>
    </source>
</evidence>
<dbReference type="EMBL" id="BJXR01000058">
    <property type="protein sequence ID" value="GEN12159.1"/>
    <property type="molecule type" value="Genomic_DNA"/>
</dbReference>